<feature type="compositionally biased region" description="Gly residues" evidence="1">
    <location>
        <begin position="178"/>
        <end position="189"/>
    </location>
</feature>
<evidence type="ECO:0000313" key="2">
    <source>
        <dbReference type="EMBL" id="KAG2570865.1"/>
    </source>
</evidence>
<sequence>MHRRGARITAGEWHTTGDQIGDSRRRRGAPSEEASGARRRTTAQEVGAAAGGIWGWLKKNVALGGGHRRTRRAAREERYGTGRVRRRDGRWAVSGTGSRAMARRGCGAKTGLGAETGRELGSGGERRPWGWGRGAAAAGNGSWVVGRGDGVEEGGCPDVDADRGEPDAENRKRPSATGGSGARAGSGME</sequence>
<feature type="compositionally biased region" description="Low complexity" evidence="1">
    <location>
        <begin position="134"/>
        <end position="146"/>
    </location>
</feature>
<feature type="compositionally biased region" description="Basic and acidic residues" evidence="1">
    <location>
        <begin position="160"/>
        <end position="172"/>
    </location>
</feature>
<reference evidence="2" key="1">
    <citation type="submission" date="2020-05" db="EMBL/GenBank/DDBJ databases">
        <title>WGS assembly of Panicum virgatum.</title>
        <authorList>
            <person name="Lovell J.T."/>
            <person name="Jenkins J."/>
            <person name="Shu S."/>
            <person name="Juenger T.E."/>
            <person name="Schmutz J."/>
        </authorList>
    </citation>
    <scope>NUCLEOTIDE SEQUENCE</scope>
    <source>
        <strain evidence="2">AP13</strain>
    </source>
</reference>
<dbReference type="AlphaFoldDB" id="A0A8T0QBT8"/>
<protein>
    <submittedName>
        <fullName evidence="2">Uncharacterized protein</fullName>
    </submittedName>
</protein>
<feature type="region of interest" description="Disordered" evidence="1">
    <location>
        <begin position="64"/>
        <end position="189"/>
    </location>
</feature>
<name>A0A8T0QBT8_PANVG</name>
<keyword evidence="3" id="KW-1185">Reference proteome</keyword>
<evidence type="ECO:0000256" key="1">
    <source>
        <dbReference type="SAM" id="MobiDB-lite"/>
    </source>
</evidence>
<dbReference type="EMBL" id="CM029049">
    <property type="protein sequence ID" value="KAG2570865.1"/>
    <property type="molecule type" value="Genomic_DNA"/>
</dbReference>
<dbReference type="Proteomes" id="UP000823388">
    <property type="component" value="Chromosome 7K"/>
</dbReference>
<gene>
    <name evidence="2" type="ORF">PVAP13_7KG013736</name>
</gene>
<proteinExistence type="predicted"/>
<organism evidence="2 3">
    <name type="scientific">Panicum virgatum</name>
    <name type="common">Blackwell switchgrass</name>
    <dbReference type="NCBI Taxonomy" id="38727"/>
    <lineage>
        <taxon>Eukaryota</taxon>
        <taxon>Viridiplantae</taxon>
        <taxon>Streptophyta</taxon>
        <taxon>Embryophyta</taxon>
        <taxon>Tracheophyta</taxon>
        <taxon>Spermatophyta</taxon>
        <taxon>Magnoliopsida</taxon>
        <taxon>Liliopsida</taxon>
        <taxon>Poales</taxon>
        <taxon>Poaceae</taxon>
        <taxon>PACMAD clade</taxon>
        <taxon>Panicoideae</taxon>
        <taxon>Panicodae</taxon>
        <taxon>Paniceae</taxon>
        <taxon>Panicinae</taxon>
        <taxon>Panicum</taxon>
        <taxon>Panicum sect. Hiantes</taxon>
    </lineage>
</organism>
<feature type="region of interest" description="Disordered" evidence="1">
    <location>
        <begin position="1"/>
        <end position="47"/>
    </location>
</feature>
<accession>A0A8T0QBT8</accession>
<comment type="caution">
    <text evidence="2">The sequence shown here is derived from an EMBL/GenBank/DDBJ whole genome shotgun (WGS) entry which is preliminary data.</text>
</comment>
<evidence type="ECO:0000313" key="3">
    <source>
        <dbReference type="Proteomes" id="UP000823388"/>
    </source>
</evidence>